<evidence type="ECO:0000256" key="6">
    <source>
        <dbReference type="SAM" id="MobiDB-lite"/>
    </source>
</evidence>
<evidence type="ECO:0000256" key="5">
    <source>
        <dbReference type="ARBA" id="ARBA00023239"/>
    </source>
</evidence>
<dbReference type="FunFam" id="3.40.50.1970:FF:000018">
    <property type="entry name" value="Related to 2-epi-5-epi-valiolone synthase"/>
    <property type="match status" value="1"/>
</dbReference>
<dbReference type="AlphaFoldDB" id="S8ATD6"/>
<dbReference type="InterPro" id="IPR035872">
    <property type="entry name" value="EEVS-like"/>
</dbReference>
<comment type="cofactor">
    <cofactor evidence="1">
        <name>NAD(+)</name>
        <dbReference type="ChEBI" id="CHEBI:57540"/>
    </cofactor>
</comment>
<dbReference type="SUPFAM" id="SSF56796">
    <property type="entry name" value="Dehydroquinate synthase-like"/>
    <property type="match status" value="1"/>
</dbReference>
<dbReference type="InterPro" id="IPR056179">
    <property type="entry name" value="DHQS_C"/>
</dbReference>
<feature type="domain" description="3-dehydroquinate synthase N-terminal" evidence="7">
    <location>
        <begin position="85"/>
        <end position="193"/>
    </location>
</feature>
<feature type="region of interest" description="Disordered" evidence="6">
    <location>
        <begin position="411"/>
        <end position="469"/>
    </location>
</feature>
<organism evidence="9 10">
    <name type="scientific">Penicillium oxalicum (strain 114-2 / CGMCC 5302)</name>
    <name type="common">Penicillium decumbens</name>
    <dbReference type="NCBI Taxonomy" id="933388"/>
    <lineage>
        <taxon>Eukaryota</taxon>
        <taxon>Fungi</taxon>
        <taxon>Dikarya</taxon>
        <taxon>Ascomycota</taxon>
        <taxon>Pezizomycotina</taxon>
        <taxon>Eurotiomycetes</taxon>
        <taxon>Eurotiomycetidae</taxon>
        <taxon>Eurotiales</taxon>
        <taxon>Aspergillaceae</taxon>
        <taxon>Penicillium</taxon>
    </lineage>
</organism>
<dbReference type="PhylomeDB" id="S8ATD6"/>
<accession>S8ATD6</accession>
<evidence type="ECO:0000256" key="3">
    <source>
        <dbReference type="ARBA" id="ARBA00022741"/>
    </source>
</evidence>
<dbReference type="Pfam" id="PF24621">
    <property type="entry name" value="DHQS_C"/>
    <property type="match status" value="1"/>
</dbReference>
<dbReference type="GO" id="GO:0000166">
    <property type="term" value="F:nucleotide binding"/>
    <property type="evidence" value="ECO:0007669"/>
    <property type="project" value="UniProtKB-KW"/>
</dbReference>
<evidence type="ECO:0000259" key="8">
    <source>
        <dbReference type="Pfam" id="PF24621"/>
    </source>
</evidence>
<keyword evidence="10" id="KW-1185">Reference proteome</keyword>
<dbReference type="GO" id="GO:0003856">
    <property type="term" value="F:3-dehydroquinate synthase activity"/>
    <property type="evidence" value="ECO:0007669"/>
    <property type="project" value="TreeGrafter"/>
</dbReference>
<dbReference type="Pfam" id="PF01761">
    <property type="entry name" value="DHQ_synthase"/>
    <property type="match status" value="1"/>
</dbReference>
<dbReference type="EMBL" id="KB644408">
    <property type="protein sequence ID" value="EPS25077.1"/>
    <property type="molecule type" value="Genomic_DNA"/>
</dbReference>
<keyword evidence="3" id="KW-0547">Nucleotide-binding</keyword>
<evidence type="ECO:0000313" key="10">
    <source>
        <dbReference type="Proteomes" id="UP000019376"/>
    </source>
</evidence>
<keyword evidence="4" id="KW-0520">NAD</keyword>
<gene>
    <name evidence="9" type="ORF">PDE_00008</name>
</gene>
<dbReference type="STRING" id="933388.S8ATD6"/>
<dbReference type="Proteomes" id="UP000019376">
    <property type="component" value="Unassembled WGS sequence"/>
</dbReference>
<dbReference type="PANTHER" id="PTHR43622">
    <property type="entry name" value="3-DEHYDROQUINATE SYNTHASE"/>
    <property type="match status" value="1"/>
</dbReference>
<dbReference type="CDD" id="cd08199">
    <property type="entry name" value="EEVS"/>
    <property type="match status" value="1"/>
</dbReference>
<evidence type="ECO:0000256" key="2">
    <source>
        <dbReference type="ARBA" id="ARBA00022723"/>
    </source>
</evidence>
<reference evidence="9 10" key="1">
    <citation type="journal article" date="2013" name="PLoS ONE">
        <title>Genomic and secretomic analyses reveal unique features of the lignocellulolytic enzyme system of Penicillium decumbens.</title>
        <authorList>
            <person name="Liu G."/>
            <person name="Zhang L."/>
            <person name="Wei X."/>
            <person name="Zou G."/>
            <person name="Qin Y."/>
            <person name="Ma L."/>
            <person name="Li J."/>
            <person name="Zheng H."/>
            <person name="Wang S."/>
            <person name="Wang C."/>
            <person name="Xun L."/>
            <person name="Zhao G.-P."/>
            <person name="Zhou Z."/>
            <person name="Qu Y."/>
        </authorList>
    </citation>
    <scope>NUCLEOTIDE SEQUENCE [LARGE SCALE GENOMIC DNA]</scope>
    <source>
        <strain evidence="10">114-2 / CGMCC 5302</strain>
    </source>
</reference>
<dbReference type="InterPro" id="IPR030960">
    <property type="entry name" value="DHQS/DOIS_N"/>
</dbReference>
<dbReference type="Gene3D" id="1.20.1090.10">
    <property type="entry name" value="Dehydroquinate synthase-like - alpha domain"/>
    <property type="match status" value="1"/>
</dbReference>
<dbReference type="InterPro" id="IPR050071">
    <property type="entry name" value="Dehydroquinate_synthase"/>
</dbReference>
<sequence length="469" mass="52041">MSDLKASVVETKSGFHVEGYEKIEYDFTFLDGVFETQNNQLAHLYERWGRCLAIMDKNIYDIYGQKMQDYFKHHNIELKIHQTMIGEKAKSLETFTQIVDSMTDFGIIRKEPVLVVGGGLVTDVAGFACAAYRRNTNYIRIPTTVIGLIDASVSIKVAVNYGNYKNRLGAYHAPIHTFLDFGFLRTLPEAQVRNGFAELIKISSCAHLPTFDLLDKYCEQLISTKFGRAGQNEEVRKAADEINRNGIFEMLKLETPNLHEIGLDRVIAYGHTWSPLHELTPPTPLRHGHAISIDMAYSATLANIRGLLSDEEHRRILKLFSRCGLSMDHELFNEDILAKATAAILKTRDGLLRAAVPSPLGSCKFLNDVTDQEMAAALRRHKALMAEYPRNGAGIEAYVDASDTGYTVNTTTEEAVPEPVQEPETNGSKPIENAAGVNDGVLRTGLTSELKDLAPNGHANGLPTVQAQT</sequence>
<evidence type="ECO:0000313" key="9">
    <source>
        <dbReference type="EMBL" id="EPS25077.1"/>
    </source>
</evidence>
<evidence type="ECO:0000259" key="7">
    <source>
        <dbReference type="Pfam" id="PF01761"/>
    </source>
</evidence>
<proteinExistence type="predicted"/>
<keyword evidence="2" id="KW-0479">Metal-binding</keyword>
<dbReference type="Gene3D" id="3.40.50.1970">
    <property type="match status" value="1"/>
</dbReference>
<dbReference type="GO" id="GO:0046872">
    <property type="term" value="F:metal ion binding"/>
    <property type="evidence" value="ECO:0007669"/>
    <property type="project" value="UniProtKB-KW"/>
</dbReference>
<dbReference type="FunFam" id="1.20.1090.10:FF:000015">
    <property type="entry name" value="3-dehydroquinate synthase protein"/>
    <property type="match status" value="1"/>
</dbReference>
<dbReference type="GO" id="GO:0017000">
    <property type="term" value="P:antibiotic biosynthetic process"/>
    <property type="evidence" value="ECO:0007669"/>
    <property type="project" value="InterPro"/>
</dbReference>
<evidence type="ECO:0000256" key="4">
    <source>
        <dbReference type="ARBA" id="ARBA00023027"/>
    </source>
</evidence>
<protein>
    <submittedName>
        <fullName evidence="9">Uncharacterized protein</fullName>
    </submittedName>
</protein>
<dbReference type="HOGENOM" id="CLU_001201_0_4_1"/>
<dbReference type="OrthoDB" id="197068at2759"/>
<feature type="domain" description="3-dehydroquinate synthase C-terminal" evidence="8">
    <location>
        <begin position="195"/>
        <end position="335"/>
    </location>
</feature>
<keyword evidence="5" id="KW-0456">Lyase</keyword>
<feature type="compositionally biased region" description="Low complexity" evidence="6">
    <location>
        <begin position="411"/>
        <end position="425"/>
    </location>
</feature>
<dbReference type="PANTHER" id="PTHR43622:SF3">
    <property type="entry name" value="2-EPI-5-EPI-VALIOLONE SYNTHASE"/>
    <property type="match status" value="1"/>
</dbReference>
<evidence type="ECO:0000256" key="1">
    <source>
        <dbReference type="ARBA" id="ARBA00001911"/>
    </source>
</evidence>
<name>S8ATD6_PENO1</name>
<dbReference type="eggNOG" id="KOG0692">
    <property type="taxonomic scope" value="Eukaryota"/>
</dbReference>